<feature type="signal peptide" evidence="7">
    <location>
        <begin position="1"/>
        <end position="28"/>
    </location>
</feature>
<dbReference type="PANTHER" id="PTHR15549:SF31">
    <property type="entry name" value="WSC DOMAIN-CONTAINING PROTEIN"/>
    <property type="match status" value="1"/>
</dbReference>
<dbReference type="Proteomes" id="UP000469558">
    <property type="component" value="Unassembled WGS sequence"/>
</dbReference>
<name>A0A8T9BWD7_9HELO</name>
<comment type="subcellular location">
    <subcellularLocation>
        <location evidence="1">Membrane</location>
        <topology evidence="1">Single-pass membrane protein</topology>
    </subcellularLocation>
</comment>
<keyword evidence="2 6" id="KW-0812">Transmembrane</keyword>
<comment type="caution">
    <text evidence="9">The sequence shown here is derived from an EMBL/GenBank/DDBJ whole genome shotgun (WGS) entry which is preliminary data.</text>
</comment>
<dbReference type="SMART" id="SM00321">
    <property type="entry name" value="WSC"/>
    <property type="match status" value="1"/>
</dbReference>
<dbReference type="PANTHER" id="PTHR15549">
    <property type="entry name" value="PAIRED IMMUNOGLOBULIN-LIKE TYPE 2 RECEPTOR"/>
    <property type="match status" value="1"/>
</dbReference>
<feature type="region of interest" description="Disordered" evidence="5">
    <location>
        <begin position="234"/>
        <end position="256"/>
    </location>
</feature>
<feature type="compositionally biased region" description="Basic and acidic residues" evidence="5">
    <location>
        <begin position="370"/>
        <end position="389"/>
    </location>
</feature>
<keyword evidence="4 6" id="KW-0472">Membrane</keyword>
<feature type="region of interest" description="Disordered" evidence="5">
    <location>
        <begin position="297"/>
        <end position="322"/>
    </location>
</feature>
<evidence type="ECO:0000313" key="9">
    <source>
        <dbReference type="EMBL" id="TVY67429.1"/>
    </source>
</evidence>
<keyword evidence="10" id="KW-1185">Reference proteome</keyword>
<feature type="region of interest" description="Disordered" evidence="5">
    <location>
        <begin position="155"/>
        <end position="217"/>
    </location>
</feature>
<dbReference type="InterPro" id="IPR002889">
    <property type="entry name" value="WSC_carb-bd"/>
</dbReference>
<dbReference type="Pfam" id="PF01822">
    <property type="entry name" value="WSC"/>
    <property type="match status" value="1"/>
</dbReference>
<dbReference type="AlphaFoldDB" id="A0A8T9BWD7"/>
<feature type="chain" id="PRO_5035784561" description="WSC domain-containing protein" evidence="7">
    <location>
        <begin position="29"/>
        <end position="405"/>
    </location>
</feature>
<dbReference type="EMBL" id="QGMK01001567">
    <property type="protein sequence ID" value="TVY67429.1"/>
    <property type="molecule type" value="Genomic_DNA"/>
</dbReference>
<feature type="region of interest" description="Disordered" evidence="5">
    <location>
        <begin position="119"/>
        <end position="141"/>
    </location>
</feature>
<evidence type="ECO:0000256" key="6">
    <source>
        <dbReference type="SAM" id="Phobius"/>
    </source>
</evidence>
<dbReference type="OrthoDB" id="2537459at2759"/>
<sequence>MYSPQSSFRLASAVICLLVCLCLSQVSAAGSTYCADFNTASTNQNTSIYQSNGLCTDFCKSDYAFAVLRDDACWCSNYAPGSTTDGCTQKCPGYPSDICGGNGLYYYLALSIAPSGTEGGSSAAASSTQQPSTATVVSSAEPVTVTATPEAVTVFTSSSAPSSTTSSSSSTPEPSTSAAASTQQPATSFTPTFATTSTTAAPPSSSTPTSSLTWTPTPVTSLETVTGQVRTVTVTPTAPPNSQSQNPVSKSSGDSGLSTGGAVGLTIGLVALVALISAIIYFCLKKRRKERAAEAAEAYNNSSRRGSSAGLGGQAPSRTMSEHSRYVLNTNGRDVVEAWEPDQDPPGSRQSQMISVDQRLNPFATVYQRGENKSRESVNTIRDDQDYSRRVQAQPPILRAINPDP</sequence>
<dbReference type="GO" id="GO:0016020">
    <property type="term" value="C:membrane"/>
    <property type="evidence" value="ECO:0007669"/>
    <property type="project" value="UniProtKB-SubCell"/>
</dbReference>
<feature type="transmembrane region" description="Helical" evidence="6">
    <location>
        <begin position="262"/>
        <end position="284"/>
    </location>
</feature>
<reference evidence="9 10" key="1">
    <citation type="submission" date="2018-05" db="EMBL/GenBank/DDBJ databases">
        <title>Genome sequencing and assembly of the regulated plant pathogen Lachnellula willkommii and related sister species for the development of diagnostic species identification markers.</title>
        <authorList>
            <person name="Giroux E."/>
            <person name="Bilodeau G."/>
        </authorList>
    </citation>
    <scope>NUCLEOTIDE SEQUENCE [LARGE SCALE GENOMIC DNA]</scope>
    <source>
        <strain evidence="9 10">CBS 268.59</strain>
    </source>
</reference>
<feature type="region of interest" description="Disordered" evidence="5">
    <location>
        <begin position="367"/>
        <end position="405"/>
    </location>
</feature>
<accession>A0A8T9BWD7</accession>
<evidence type="ECO:0000256" key="7">
    <source>
        <dbReference type="SAM" id="SignalP"/>
    </source>
</evidence>
<evidence type="ECO:0000256" key="5">
    <source>
        <dbReference type="SAM" id="MobiDB-lite"/>
    </source>
</evidence>
<gene>
    <name evidence="9" type="ORF">LSUE1_G007280</name>
</gene>
<organism evidence="9 10">
    <name type="scientific">Lachnellula suecica</name>
    <dbReference type="NCBI Taxonomy" id="602035"/>
    <lineage>
        <taxon>Eukaryota</taxon>
        <taxon>Fungi</taxon>
        <taxon>Dikarya</taxon>
        <taxon>Ascomycota</taxon>
        <taxon>Pezizomycotina</taxon>
        <taxon>Leotiomycetes</taxon>
        <taxon>Helotiales</taxon>
        <taxon>Lachnaceae</taxon>
        <taxon>Lachnellula</taxon>
    </lineage>
</organism>
<dbReference type="InterPro" id="IPR051694">
    <property type="entry name" value="Immunoregulatory_rcpt-like"/>
</dbReference>
<feature type="domain" description="WSC" evidence="8">
    <location>
        <begin position="28"/>
        <end position="111"/>
    </location>
</feature>
<evidence type="ECO:0000256" key="2">
    <source>
        <dbReference type="ARBA" id="ARBA00022692"/>
    </source>
</evidence>
<evidence type="ECO:0000313" key="10">
    <source>
        <dbReference type="Proteomes" id="UP000469558"/>
    </source>
</evidence>
<evidence type="ECO:0000256" key="3">
    <source>
        <dbReference type="ARBA" id="ARBA00022989"/>
    </source>
</evidence>
<feature type="compositionally biased region" description="Low complexity" evidence="5">
    <location>
        <begin position="297"/>
        <end position="308"/>
    </location>
</feature>
<dbReference type="GO" id="GO:0071944">
    <property type="term" value="C:cell periphery"/>
    <property type="evidence" value="ECO:0007669"/>
    <property type="project" value="UniProtKB-ARBA"/>
</dbReference>
<protein>
    <recommendedName>
        <fullName evidence="8">WSC domain-containing protein</fullName>
    </recommendedName>
</protein>
<proteinExistence type="predicted"/>
<dbReference type="PROSITE" id="PS51212">
    <property type="entry name" value="WSC"/>
    <property type="match status" value="1"/>
</dbReference>
<evidence type="ECO:0000259" key="8">
    <source>
        <dbReference type="PROSITE" id="PS51212"/>
    </source>
</evidence>
<keyword evidence="7" id="KW-0732">Signal</keyword>
<evidence type="ECO:0000256" key="4">
    <source>
        <dbReference type="ARBA" id="ARBA00023136"/>
    </source>
</evidence>
<evidence type="ECO:0000256" key="1">
    <source>
        <dbReference type="ARBA" id="ARBA00004167"/>
    </source>
</evidence>
<feature type="compositionally biased region" description="Polar residues" evidence="5">
    <location>
        <begin position="241"/>
        <end position="256"/>
    </location>
</feature>
<keyword evidence="3 6" id="KW-1133">Transmembrane helix</keyword>